<dbReference type="GO" id="GO:0005886">
    <property type="term" value="C:plasma membrane"/>
    <property type="evidence" value="ECO:0007669"/>
    <property type="project" value="UniProtKB-SubCell"/>
</dbReference>
<dbReference type="AlphaFoldDB" id="A0A285X837"/>
<evidence type="ECO:0000256" key="2">
    <source>
        <dbReference type="ARBA" id="ARBA00022448"/>
    </source>
</evidence>
<dbReference type="Pfam" id="PF00005">
    <property type="entry name" value="ABC_tran"/>
    <property type="match status" value="1"/>
</dbReference>
<keyword evidence="8" id="KW-0406">Ion transport</keyword>
<dbReference type="PANTHER" id="PTHR42771:SF2">
    <property type="entry name" value="IRON(3+)-HYDROXAMATE IMPORT ATP-BINDING PROTEIN FHUC"/>
    <property type="match status" value="1"/>
</dbReference>
<dbReference type="GO" id="GO:0016887">
    <property type="term" value="F:ATP hydrolysis activity"/>
    <property type="evidence" value="ECO:0007669"/>
    <property type="project" value="InterPro"/>
</dbReference>
<keyword evidence="4" id="KW-0410">Iron transport</keyword>
<dbReference type="PANTHER" id="PTHR42771">
    <property type="entry name" value="IRON(3+)-HYDROXAMATE IMPORT ATP-BINDING PROTEIN FHUC"/>
    <property type="match status" value="1"/>
</dbReference>
<reference evidence="12" key="1">
    <citation type="submission" date="2017-09" db="EMBL/GenBank/DDBJ databases">
        <authorList>
            <person name="Varghese N."/>
            <person name="Submissions S."/>
        </authorList>
    </citation>
    <scope>NUCLEOTIDE SEQUENCE [LARGE SCALE GENOMIC DNA]</scope>
    <source>
        <strain evidence="12">CGMCC 1.12641</strain>
    </source>
</reference>
<dbReference type="CDD" id="cd03214">
    <property type="entry name" value="ABC_Iron-Siderophores_B12_Hemin"/>
    <property type="match status" value="1"/>
</dbReference>
<dbReference type="EMBL" id="OCMF01000005">
    <property type="protein sequence ID" value="SOC81458.1"/>
    <property type="molecule type" value="Genomic_DNA"/>
</dbReference>
<keyword evidence="12" id="KW-1185">Reference proteome</keyword>
<feature type="domain" description="ABC transporter" evidence="10">
    <location>
        <begin position="15"/>
        <end position="255"/>
    </location>
</feature>
<accession>A0A285X837</accession>
<proteinExistence type="predicted"/>
<sequence>MHLLAIGTTIKNIILKTESLRIGYRKKQLETVVASGIDIDVAEGELTAVIGINGVGKSTFLRTISGIQPALLGKILINTEAREDIRPQQLARLISLVLTEQPLSKNLSVAELVALGRQPYTNWIGTLSAEDRKMVKKALALVNIEDLHNKKCYELSDGQLQKVLIARALAQDTKMMILDEPTSHLDMYHKAQVLKLLKQLSQQTGKAIIFATHEINLALQLCDKIILMKPSQVIQDVPKQLIQKGHFESIFPSDLIVFDPVTETFRIKT</sequence>
<evidence type="ECO:0000313" key="12">
    <source>
        <dbReference type="Proteomes" id="UP000219193"/>
    </source>
</evidence>
<evidence type="ECO:0000313" key="11">
    <source>
        <dbReference type="EMBL" id="SOC81458.1"/>
    </source>
</evidence>
<dbReference type="Gene3D" id="3.40.50.300">
    <property type="entry name" value="P-loop containing nucleotide triphosphate hydrolases"/>
    <property type="match status" value="1"/>
</dbReference>
<dbReference type="GO" id="GO:0006826">
    <property type="term" value="P:iron ion transport"/>
    <property type="evidence" value="ECO:0007669"/>
    <property type="project" value="UniProtKB-KW"/>
</dbReference>
<evidence type="ECO:0000256" key="9">
    <source>
        <dbReference type="ARBA" id="ARBA00023136"/>
    </source>
</evidence>
<evidence type="ECO:0000256" key="5">
    <source>
        <dbReference type="ARBA" id="ARBA00022741"/>
    </source>
</evidence>
<organism evidence="11 12">
    <name type="scientific">Salinimicrobium sediminis</name>
    <dbReference type="NCBI Taxonomy" id="1343891"/>
    <lineage>
        <taxon>Bacteria</taxon>
        <taxon>Pseudomonadati</taxon>
        <taxon>Bacteroidota</taxon>
        <taxon>Flavobacteriia</taxon>
        <taxon>Flavobacteriales</taxon>
        <taxon>Flavobacteriaceae</taxon>
        <taxon>Salinimicrobium</taxon>
    </lineage>
</organism>
<protein>
    <submittedName>
        <fullName evidence="11">Iron complex transport system ATP-binding protein</fullName>
    </submittedName>
</protein>
<dbReference type="InterPro" id="IPR003439">
    <property type="entry name" value="ABC_transporter-like_ATP-bd"/>
</dbReference>
<keyword evidence="6 11" id="KW-0067">ATP-binding</keyword>
<evidence type="ECO:0000256" key="1">
    <source>
        <dbReference type="ARBA" id="ARBA00004202"/>
    </source>
</evidence>
<name>A0A285X837_9FLAO</name>
<dbReference type="Proteomes" id="UP000219193">
    <property type="component" value="Unassembled WGS sequence"/>
</dbReference>
<dbReference type="FunFam" id="3.40.50.300:FF:000134">
    <property type="entry name" value="Iron-enterobactin ABC transporter ATP-binding protein"/>
    <property type="match status" value="1"/>
</dbReference>
<gene>
    <name evidence="11" type="ORF">SAMN06296241_3034</name>
</gene>
<dbReference type="SUPFAM" id="SSF52540">
    <property type="entry name" value="P-loop containing nucleoside triphosphate hydrolases"/>
    <property type="match status" value="1"/>
</dbReference>
<dbReference type="SMART" id="SM00382">
    <property type="entry name" value="AAA"/>
    <property type="match status" value="1"/>
</dbReference>
<keyword evidence="3" id="KW-1003">Cell membrane</keyword>
<evidence type="ECO:0000256" key="4">
    <source>
        <dbReference type="ARBA" id="ARBA00022496"/>
    </source>
</evidence>
<dbReference type="OrthoDB" id="9787851at2"/>
<evidence type="ECO:0000256" key="7">
    <source>
        <dbReference type="ARBA" id="ARBA00023004"/>
    </source>
</evidence>
<evidence type="ECO:0000256" key="6">
    <source>
        <dbReference type="ARBA" id="ARBA00022840"/>
    </source>
</evidence>
<dbReference type="InterPro" id="IPR027417">
    <property type="entry name" value="P-loop_NTPase"/>
</dbReference>
<keyword evidence="7" id="KW-0408">Iron</keyword>
<evidence type="ECO:0000256" key="8">
    <source>
        <dbReference type="ARBA" id="ARBA00023065"/>
    </source>
</evidence>
<evidence type="ECO:0000256" key="3">
    <source>
        <dbReference type="ARBA" id="ARBA00022475"/>
    </source>
</evidence>
<comment type="subcellular location">
    <subcellularLocation>
        <location evidence="1">Cell membrane</location>
        <topology evidence="1">Peripheral membrane protein</topology>
    </subcellularLocation>
</comment>
<dbReference type="InterPro" id="IPR003593">
    <property type="entry name" value="AAA+_ATPase"/>
</dbReference>
<keyword evidence="9" id="KW-0472">Membrane</keyword>
<keyword evidence="2" id="KW-0813">Transport</keyword>
<dbReference type="GO" id="GO:0005524">
    <property type="term" value="F:ATP binding"/>
    <property type="evidence" value="ECO:0007669"/>
    <property type="project" value="UniProtKB-KW"/>
</dbReference>
<keyword evidence="5" id="KW-0547">Nucleotide-binding</keyword>
<dbReference type="PROSITE" id="PS50893">
    <property type="entry name" value="ABC_TRANSPORTER_2"/>
    <property type="match status" value="1"/>
</dbReference>
<evidence type="ECO:0000259" key="10">
    <source>
        <dbReference type="PROSITE" id="PS50893"/>
    </source>
</evidence>
<dbReference type="InterPro" id="IPR051535">
    <property type="entry name" value="Siderophore_ABC-ATPase"/>
</dbReference>